<dbReference type="EMBL" id="FWXZ01000006">
    <property type="protein sequence ID" value="SMC81306.1"/>
    <property type="molecule type" value="Genomic_DNA"/>
</dbReference>
<keyword evidence="2" id="KW-1185">Reference proteome</keyword>
<accession>A0AC61PP43</accession>
<evidence type="ECO:0000313" key="1">
    <source>
        <dbReference type="EMBL" id="SMC81306.1"/>
    </source>
</evidence>
<sequence>MSKKTFQLIALMIMMICILSVSPAGCSESDHSVTLPKDAKERDDYLPLMEDTSIENIYVEDGNDFFRSIDGVLFTKDGKELLLYPAGRHEESYSVPEGTERIDDDCSFGYGCALKTLELPASLQSFCSENLHRTEIERYVADLASPVFCDVDGVLFSKDLKTLVAYPPGRQENEYAVPDGTEVIGIGAFYENKYVINILLPESIHTIGIDAFYMSYIESINLPKKMRSIGWSAFKDCYSLVFSDLHLPEGLTEIEAMSFETCQLLGTLHIPEGVTLIDQEALCFQAKLTDIYWPDSLNCFVDEAFMKEWVWDKLEMVFGWNDTGIADYTCVMHAHEGTPVSEWIKNYPHIVAPQGVDTMDVNGYTAACDRAMQKAGYKDAAVCYNPEEKWMAVKPLVAYNLHHAAAVYQYQGKTILCGFDDLDGCWKLKWVNETFLDDGNLPVLFAFYGEDSLRIILPDATFPDLLNAIDYRFDAKTLKLSSALYVKDYLWYEYYDLWQCRLQDNTLIYAYPDEWDYGDEGKQLEEKGEDFASVEVESGTVYLPTAVRLPFPPGVDFEYVTEEETIIP</sequence>
<protein>
    <submittedName>
        <fullName evidence="1">Leucine rich repeat-containing protein</fullName>
    </submittedName>
</protein>
<name>A0AC61PP43_9FIRM</name>
<comment type="caution">
    <text evidence="1">The sequence shown here is derived from an EMBL/GenBank/DDBJ whole genome shotgun (WGS) entry which is preliminary data.</text>
</comment>
<organism evidence="1 2">
    <name type="scientific">Aristaeella lactis</name>
    <dbReference type="NCBI Taxonomy" id="3046383"/>
    <lineage>
        <taxon>Bacteria</taxon>
        <taxon>Bacillati</taxon>
        <taxon>Bacillota</taxon>
        <taxon>Clostridia</taxon>
        <taxon>Eubacteriales</taxon>
        <taxon>Aristaeellaceae</taxon>
        <taxon>Aristaeella</taxon>
    </lineage>
</organism>
<evidence type="ECO:0000313" key="2">
    <source>
        <dbReference type="Proteomes" id="UP000192328"/>
    </source>
</evidence>
<dbReference type="Proteomes" id="UP000192328">
    <property type="component" value="Unassembled WGS sequence"/>
</dbReference>
<gene>
    <name evidence="1" type="ORF">SAMN06297397_2664</name>
</gene>
<reference evidence="1" key="1">
    <citation type="submission" date="2017-04" db="EMBL/GenBank/DDBJ databases">
        <authorList>
            <person name="Varghese N."/>
            <person name="Submissions S."/>
        </authorList>
    </citation>
    <scope>NUCLEOTIDE SEQUENCE</scope>
    <source>
        <strain evidence="1">WTE2008</strain>
    </source>
</reference>
<proteinExistence type="predicted"/>